<dbReference type="InterPro" id="IPR029063">
    <property type="entry name" value="SAM-dependent_MTases_sf"/>
</dbReference>
<sequence>MASEGVVDKAKFDSFDMPIYGPSQRELREIIQEEGSFSITEMRVHDLTSGMDSTFLTPNRVANSMRAALEPIINQHFGSSGEVMDEFVRTAEKHLSGQGSSHVNPVR</sequence>
<keyword evidence="1" id="KW-0479">Metal-binding</keyword>
<evidence type="ECO:0000256" key="2">
    <source>
        <dbReference type="ARBA" id="ARBA00022842"/>
    </source>
</evidence>
<organism evidence="3 4">
    <name type="scientific">Aegilops tauschii subsp. strangulata</name>
    <name type="common">Goatgrass</name>
    <dbReference type="NCBI Taxonomy" id="200361"/>
    <lineage>
        <taxon>Eukaryota</taxon>
        <taxon>Viridiplantae</taxon>
        <taxon>Streptophyta</taxon>
        <taxon>Embryophyta</taxon>
        <taxon>Tracheophyta</taxon>
        <taxon>Spermatophyta</taxon>
        <taxon>Magnoliopsida</taxon>
        <taxon>Liliopsida</taxon>
        <taxon>Poales</taxon>
        <taxon>Poaceae</taxon>
        <taxon>BOP clade</taxon>
        <taxon>Pooideae</taxon>
        <taxon>Triticodae</taxon>
        <taxon>Triticeae</taxon>
        <taxon>Triticinae</taxon>
        <taxon>Aegilops</taxon>
    </lineage>
</organism>
<keyword evidence="4" id="KW-1185">Reference proteome</keyword>
<dbReference type="Pfam" id="PF03492">
    <property type="entry name" value="Methyltransf_7"/>
    <property type="match status" value="1"/>
</dbReference>
<reference evidence="3" key="4">
    <citation type="submission" date="2019-03" db="UniProtKB">
        <authorList>
            <consortium name="EnsemblPlants"/>
        </authorList>
    </citation>
    <scope>IDENTIFICATION</scope>
</reference>
<keyword evidence="2" id="KW-0460">Magnesium</keyword>
<dbReference type="GO" id="GO:0008168">
    <property type="term" value="F:methyltransferase activity"/>
    <property type="evidence" value="ECO:0007669"/>
    <property type="project" value="InterPro"/>
</dbReference>
<dbReference type="SUPFAM" id="SSF53335">
    <property type="entry name" value="S-adenosyl-L-methionine-dependent methyltransferases"/>
    <property type="match status" value="1"/>
</dbReference>
<evidence type="ECO:0000313" key="4">
    <source>
        <dbReference type="Proteomes" id="UP000015105"/>
    </source>
</evidence>
<dbReference type="GO" id="GO:0046872">
    <property type="term" value="F:metal ion binding"/>
    <property type="evidence" value="ECO:0007669"/>
    <property type="project" value="UniProtKB-KW"/>
</dbReference>
<dbReference type="Gramene" id="AET3Gv21048200.2">
    <property type="protein sequence ID" value="AET3Gv21048200.2"/>
    <property type="gene ID" value="AET3Gv21048200"/>
</dbReference>
<evidence type="ECO:0000313" key="3">
    <source>
        <dbReference type="EnsemblPlants" id="AET3Gv21048200.2"/>
    </source>
</evidence>
<dbReference type="InterPro" id="IPR042086">
    <property type="entry name" value="MeTrfase_capping"/>
</dbReference>
<protein>
    <recommendedName>
        <fullName evidence="5">Jasmonate O-methyltransferase</fullName>
    </recommendedName>
</protein>
<dbReference type="InterPro" id="IPR005299">
    <property type="entry name" value="MeTrfase_7"/>
</dbReference>
<evidence type="ECO:0000256" key="1">
    <source>
        <dbReference type="ARBA" id="ARBA00022723"/>
    </source>
</evidence>
<dbReference type="AlphaFoldDB" id="A0A453GJ89"/>
<reference evidence="3" key="5">
    <citation type="journal article" date="2021" name="G3 (Bethesda)">
        <title>Aegilops tauschii genome assembly Aet v5.0 features greater sequence contiguity and improved annotation.</title>
        <authorList>
            <person name="Wang L."/>
            <person name="Zhu T."/>
            <person name="Rodriguez J.C."/>
            <person name="Deal K.R."/>
            <person name="Dubcovsky J."/>
            <person name="McGuire P.E."/>
            <person name="Lux T."/>
            <person name="Spannagl M."/>
            <person name="Mayer K.F.X."/>
            <person name="Baldrich P."/>
            <person name="Meyers B.C."/>
            <person name="Huo N."/>
            <person name="Gu Y.Q."/>
            <person name="Zhou H."/>
            <person name="Devos K.M."/>
            <person name="Bennetzen J.L."/>
            <person name="Unver T."/>
            <person name="Budak H."/>
            <person name="Gulick P.J."/>
            <person name="Galiba G."/>
            <person name="Kalapos B."/>
            <person name="Nelson D.R."/>
            <person name="Li P."/>
            <person name="You F.M."/>
            <person name="Luo M.C."/>
            <person name="Dvorak J."/>
        </authorList>
    </citation>
    <scope>NUCLEOTIDE SEQUENCE [LARGE SCALE GENOMIC DNA]</scope>
    <source>
        <strain evidence="3">cv. AL8/78</strain>
    </source>
</reference>
<name>A0A453GJ89_AEGTS</name>
<reference evidence="4" key="2">
    <citation type="journal article" date="2017" name="Nat. Plants">
        <title>The Aegilops tauschii genome reveals multiple impacts of transposons.</title>
        <authorList>
            <person name="Zhao G."/>
            <person name="Zou C."/>
            <person name="Li K."/>
            <person name="Wang K."/>
            <person name="Li T."/>
            <person name="Gao L."/>
            <person name="Zhang X."/>
            <person name="Wang H."/>
            <person name="Yang Z."/>
            <person name="Liu X."/>
            <person name="Jiang W."/>
            <person name="Mao L."/>
            <person name="Kong X."/>
            <person name="Jiao Y."/>
            <person name="Jia J."/>
        </authorList>
    </citation>
    <scope>NUCLEOTIDE SEQUENCE [LARGE SCALE GENOMIC DNA]</scope>
    <source>
        <strain evidence="4">cv. AL8/78</strain>
    </source>
</reference>
<evidence type="ECO:0008006" key="5">
    <source>
        <dbReference type="Google" id="ProtNLM"/>
    </source>
</evidence>
<reference evidence="3" key="3">
    <citation type="journal article" date="2017" name="Nature">
        <title>Genome sequence of the progenitor of the wheat D genome Aegilops tauschii.</title>
        <authorList>
            <person name="Luo M.C."/>
            <person name="Gu Y.Q."/>
            <person name="Puiu D."/>
            <person name="Wang H."/>
            <person name="Twardziok S.O."/>
            <person name="Deal K.R."/>
            <person name="Huo N."/>
            <person name="Zhu T."/>
            <person name="Wang L."/>
            <person name="Wang Y."/>
            <person name="McGuire P.E."/>
            <person name="Liu S."/>
            <person name="Long H."/>
            <person name="Ramasamy R.K."/>
            <person name="Rodriguez J.C."/>
            <person name="Van S.L."/>
            <person name="Yuan L."/>
            <person name="Wang Z."/>
            <person name="Xia Z."/>
            <person name="Xiao L."/>
            <person name="Anderson O.D."/>
            <person name="Ouyang S."/>
            <person name="Liang Y."/>
            <person name="Zimin A.V."/>
            <person name="Pertea G."/>
            <person name="Qi P."/>
            <person name="Bennetzen J.L."/>
            <person name="Dai X."/>
            <person name="Dawson M.W."/>
            <person name="Muller H.G."/>
            <person name="Kugler K."/>
            <person name="Rivarola-Duarte L."/>
            <person name="Spannagl M."/>
            <person name="Mayer K.F.X."/>
            <person name="Lu F.H."/>
            <person name="Bevan M.W."/>
            <person name="Leroy P."/>
            <person name="Li P."/>
            <person name="You F.M."/>
            <person name="Sun Q."/>
            <person name="Liu Z."/>
            <person name="Lyons E."/>
            <person name="Wicker T."/>
            <person name="Salzberg S.L."/>
            <person name="Devos K.M."/>
            <person name="Dvorak J."/>
        </authorList>
    </citation>
    <scope>NUCLEOTIDE SEQUENCE [LARGE SCALE GENOMIC DNA]</scope>
    <source>
        <strain evidence="3">cv. AL8/78</strain>
    </source>
</reference>
<dbReference type="Gene3D" id="1.10.1200.270">
    <property type="entry name" value="Methyltransferase, alpha-helical capping domain"/>
    <property type="match status" value="1"/>
</dbReference>
<proteinExistence type="predicted"/>
<dbReference type="Gene3D" id="3.40.50.150">
    <property type="entry name" value="Vaccinia Virus protein VP39"/>
    <property type="match status" value="1"/>
</dbReference>
<reference evidence="4" key="1">
    <citation type="journal article" date="2014" name="Science">
        <title>Ancient hybridizations among the ancestral genomes of bread wheat.</title>
        <authorList>
            <consortium name="International Wheat Genome Sequencing Consortium,"/>
            <person name="Marcussen T."/>
            <person name="Sandve S.R."/>
            <person name="Heier L."/>
            <person name="Spannagl M."/>
            <person name="Pfeifer M."/>
            <person name="Jakobsen K.S."/>
            <person name="Wulff B.B."/>
            <person name="Steuernagel B."/>
            <person name="Mayer K.F."/>
            <person name="Olsen O.A."/>
        </authorList>
    </citation>
    <scope>NUCLEOTIDE SEQUENCE [LARGE SCALE GENOMIC DNA]</scope>
    <source>
        <strain evidence="4">cv. AL8/78</strain>
    </source>
</reference>
<dbReference type="EnsemblPlants" id="AET3Gv21048200.2">
    <property type="protein sequence ID" value="AET3Gv21048200.2"/>
    <property type="gene ID" value="AET3Gv21048200"/>
</dbReference>
<dbReference type="PANTHER" id="PTHR31009">
    <property type="entry name" value="S-ADENOSYL-L-METHIONINE:CARBOXYL METHYLTRANSFERASE FAMILY PROTEIN"/>
    <property type="match status" value="1"/>
</dbReference>
<accession>A0A453GJ89</accession>
<dbReference type="Proteomes" id="UP000015105">
    <property type="component" value="Chromosome 3D"/>
</dbReference>